<dbReference type="OrthoDB" id="2247630at2"/>
<proteinExistence type="predicted"/>
<comment type="caution">
    <text evidence="1">The sequence shown here is derived from an EMBL/GenBank/DDBJ whole genome shotgun (WGS) entry which is preliminary data.</text>
</comment>
<reference evidence="1 2" key="1">
    <citation type="submission" date="2019-11" db="EMBL/GenBank/DDBJ databases">
        <title>Pedobacter petrophilus genome.</title>
        <authorList>
            <person name="Feldbauer M.J."/>
            <person name="Newman J.D."/>
        </authorList>
    </citation>
    <scope>NUCLEOTIDE SEQUENCE [LARGE SCALE GENOMIC DNA]</scope>
    <source>
        <strain evidence="1 2">LMG 29686</strain>
    </source>
</reference>
<dbReference type="Proteomes" id="UP000487757">
    <property type="component" value="Unassembled WGS sequence"/>
</dbReference>
<dbReference type="Pfam" id="PF13715">
    <property type="entry name" value="CarbopepD_reg_2"/>
    <property type="match status" value="1"/>
</dbReference>
<organism evidence="1 2">
    <name type="scientific">Pedobacter petrophilus</name>
    <dbReference type="NCBI Taxonomy" id="1908241"/>
    <lineage>
        <taxon>Bacteria</taxon>
        <taxon>Pseudomonadati</taxon>
        <taxon>Bacteroidota</taxon>
        <taxon>Sphingobacteriia</taxon>
        <taxon>Sphingobacteriales</taxon>
        <taxon>Sphingobacteriaceae</taxon>
        <taxon>Pedobacter</taxon>
    </lineage>
</organism>
<dbReference type="InterPro" id="IPR008969">
    <property type="entry name" value="CarboxyPept-like_regulatory"/>
</dbReference>
<evidence type="ECO:0000313" key="1">
    <source>
        <dbReference type="EMBL" id="MRX76362.1"/>
    </source>
</evidence>
<sequence length="357" mass="40531">MQKNITSRYSTLKISVLFILASFFIFAIKVRAQGEELPGKTINALTGLPVPFVSIGIKNKAIGTVSDSLGHYILSYRQDEISKTDSLIFSAIGFRTVKMDLKQFLNGNKTIILKELQQQLKTVKIKAEPRKMKSYGRWSASLVFFPAMYKTIPKFSDEKGREQASILKIDPDVYLRKLNFGINRRHFKRIKLRLNVYGIKNGIPDHSLLDKDVVFDVSGSSEQGMPKVQTIDLRPYQIEIKGRKEIAVSLSILELQSLPGDTSRQTFFIPSFPTTLRSSLYRMKSEASWQKVSSSHLLIGIEVSTMKAKKVVEEEQKEENQDEITKVDPEISRALYGNNNGKRIKVADGEIYYETYG</sequence>
<accession>A0A7K0FYB6</accession>
<evidence type="ECO:0008006" key="3">
    <source>
        <dbReference type="Google" id="ProtNLM"/>
    </source>
</evidence>
<dbReference type="AlphaFoldDB" id="A0A7K0FYB6"/>
<name>A0A7K0FYB6_9SPHI</name>
<protein>
    <recommendedName>
        <fullName evidence="3">Carboxypeptidase-like regulatory domain-containing protein</fullName>
    </recommendedName>
</protein>
<dbReference type="SUPFAM" id="SSF49464">
    <property type="entry name" value="Carboxypeptidase regulatory domain-like"/>
    <property type="match status" value="1"/>
</dbReference>
<evidence type="ECO:0000313" key="2">
    <source>
        <dbReference type="Proteomes" id="UP000487757"/>
    </source>
</evidence>
<dbReference type="EMBL" id="WKKH01000012">
    <property type="protein sequence ID" value="MRX76362.1"/>
    <property type="molecule type" value="Genomic_DNA"/>
</dbReference>
<gene>
    <name evidence="1" type="ORF">GJU39_09700</name>
</gene>
<keyword evidence="2" id="KW-1185">Reference proteome</keyword>
<dbReference type="RefSeq" id="WP_154280595.1">
    <property type="nucleotide sequence ID" value="NZ_JBHUJQ010000001.1"/>
</dbReference>